<keyword evidence="4" id="KW-1185">Reference proteome</keyword>
<evidence type="ECO:0008006" key="5">
    <source>
        <dbReference type="Google" id="ProtNLM"/>
    </source>
</evidence>
<gene>
    <name evidence="3" type="ORF">GMBLW1_44740</name>
</gene>
<dbReference type="Pfam" id="PF09423">
    <property type="entry name" value="PhoD"/>
    <property type="match status" value="1"/>
</dbReference>
<dbReference type="InterPro" id="IPR029052">
    <property type="entry name" value="Metallo-depent_PP-like"/>
</dbReference>
<evidence type="ECO:0000259" key="2">
    <source>
        <dbReference type="Pfam" id="PF16655"/>
    </source>
</evidence>
<dbReference type="InterPro" id="IPR018946">
    <property type="entry name" value="PhoD-like_MPP"/>
</dbReference>
<dbReference type="Gene3D" id="3.60.21.70">
    <property type="entry name" value="PhoD-like phosphatase"/>
    <property type="match status" value="1"/>
</dbReference>
<proteinExistence type="predicted"/>
<accession>A0A6C2YUK2</accession>
<dbReference type="RefSeq" id="WP_197740774.1">
    <property type="nucleotide sequence ID" value="NZ_LR593887.1"/>
</dbReference>
<dbReference type="SUPFAM" id="SSF56300">
    <property type="entry name" value="Metallo-dependent phosphatases"/>
    <property type="match status" value="1"/>
</dbReference>
<dbReference type="InParanoid" id="A0A6C2YUK2"/>
<dbReference type="InterPro" id="IPR052900">
    <property type="entry name" value="Phospholipid_Metab_Enz"/>
</dbReference>
<evidence type="ECO:0000259" key="1">
    <source>
        <dbReference type="Pfam" id="PF09423"/>
    </source>
</evidence>
<name>A0A6C2YUK2_9BACT</name>
<evidence type="ECO:0000313" key="4">
    <source>
        <dbReference type="Proteomes" id="UP000464378"/>
    </source>
</evidence>
<feature type="domain" description="Phospholipase D N-terminal" evidence="2">
    <location>
        <begin position="38"/>
        <end position="128"/>
    </location>
</feature>
<dbReference type="Gene3D" id="2.60.40.380">
    <property type="entry name" value="Purple acid phosphatase-like, N-terminal"/>
    <property type="match status" value="1"/>
</dbReference>
<dbReference type="EMBL" id="LR593887">
    <property type="protein sequence ID" value="VTS06797.1"/>
    <property type="molecule type" value="Genomic_DNA"/>
</dbReference>
<protein>
    <recommendedName>
        <fullName evidence="5">PhoD-like phosphatase metallophosphatase domain-containing protein</fullName>
    </recommendedName>
</protein>
<dbReference type="AlphaFoldDB" id="A0A6C2YUK2"/>
<dbReference type="InterPro" id="IPR038607">
    <property type="entry name" value="PhoD-like_sf"/>
</dbReference>
<feature type="domain" description="PhoD-like phosphatase metallophosphatase" evidence="1">
    <location>
        <begin position="144"/>
        <end position="506"/>
    </location>
</feature>
<dbReference type="PANTHER" id="PTHR43606:SF1">
    <property type="entry name" value="PHOD-LIKE PHOSPHATASE METALLOPHOSPHATASE DOMAIN-CONTAINING PROTEIN"/>
    <property type="match status" value="1"/>
</dbReference>
<reference evidence="3" key="1">
    <citation type="submission" date="2019-04" db="EMBL/GenBank/DDBJ databases">
        <authorList>
            <consortium name="Science for Life Laboratories"/>
        </authorList>
    </citation>
    <scope>NUCLEOTIDE SEQUENCE</scope>
    <source>
        <strain evidence="3">MBLW1</strain>
    </source>
</reference>
<dbReference type="Pfam" id="PF16655">
    <property type="entry name" value="PhoD_N"/>
    <property type="match status" value="1"/>
</dbReference>
<dbReference type="Proteomes" id="UP000464378">
    <property type="component" value="Chromosome"/>
</dbReference>
<dbReference type="CDD" id="cd07389">
    <property type="entry name" value="MPP_PhoD"/>
    <property type="match status" value="1"/>
</dbReference>
<dbReference type="PANTHER" id="PTHR43606">
    <property type="entry name" value="PHOSPHATASE, PUTATIVE (AFU_ORTHOLOGUE AFUA_6G08710)-RELATED"/>
    <property type="match status" value="1"/>
</dbReference>
<sequence length="522" mass="57818">MSRLTRREFAALGGSALLGGLAPGVLRAAGSRPEMPGGVASGDVLPDRAIIWSVTDRPSRMWVQWAKTDRFHDAVTVRGPVALESSGFTAKLDLGGLPIGDTIAYRVWFEDLTDSKSKSEPVVGRLRTASIQPRAVKIVWGGDVAGQGWGICDADGGMSIFSAMRACEPDFFIHSGDTIYADNPIVAQPTDADGKPILLPNGQPWRNRTTPEKAKVAETIAEFRGNYAYNLLDSHVRAFNAAVPQLVQWDDHETVNNWFPERMLEDPRYTVKHCSLLAARAAQAFREYQPIRPQLFAPERIYRHFDFGALLRVVLLDMRSDRGPNTANRQSTSSAETALLGREQIDWIKRTLKLSRATWNVIASDMPIGLMIGDQYQGKTVYEAVSNGDGPALGRELEIAELLQFIHEQNIRNVVWVTADVHYAAAHHYHPDRAQFRKFSPFWEFVAGPLHSGTFGPAALDNTFGPEVRFHSLPPGTKPNRPPSEGLQFFGSVEIDPASKQLTVRLHNRTGKVLHTQELLPS</sequence>
<dbReference type="KEGG" id="tim:GMBLW1_44740"/>
<dbReference type="EMBL" id="LR586016">
    <property type="protein sequence ID" value="VIP04719.1"/>
    <property type="molecule type" value="Genomic_DNA"/>
</dbReference>
<evidence type="ECO:0000313" key="3">
    <source>
        <dbReference type="EMBL" id="VIP04719.1"/>
    </source>
</evidence>
<dbReference type="InterPro" id="IPR032093">
    <property type="entry name" value="PhoD_N"/>
</dbReference>
<organism evidence="3">
    <name type="scientific">Tuwongella immobilis</name>
    <dbReference type="NCBI Taxonomy" id="692036"/>
    <lineage>
        <taxon>Bacteria</taxon>
        <taxon>Pseudomonadati</taxon>
        <taxon>Planctomycetota</taxon>
        <taxon>Planctomycetia</taxon>
        <taxon>Gemmatales</taxon>
        <taxon>Gemmataceae</taxon>
        <taxon>Tuwongella</taxon>
    </lineage>
</organism>